<protein>
    <submittedName>
        <fullName evidence="2">Uncharacterized protein</fullName>
    </submittedName>
</protein>
<name>A0A4Y2CAR6_ARAVE</name>
<comment type="caution">
    <text evidence="2">The sequence shown here is derived from an EMBL/GenBank/DDBJ whole genome shotgun (WGS) entry which is preliminary data.</text>
</comment>
<feature type="region of interest" description="Disordered" evidence="1">
    <location>
        <begin position="1"/>
        <end position="39"/>
    </location>
</feature>
<accession>A0A4Y2CAR6</accession>
<organism evidence="2 3">
    <name type="scientific">Araneus ventricosus</name>
    <name type="common">Orbweaver spider</name>
    <name type="synonym">Epeira ventricosa</name>
    <dbReference type="NCBI Taxonomy" id="182803"/>
    <lineage>
        <taxon>Eukaryota</taxon>
        <taxon>Metazoa</taxon>
        <taxon>Ecdysozoa</taxon>
        <taxon>Arthropoda</taxon>
        <taxon>Chelicerata</taxon>
        <taxon>Arachnida</taxon>
        <taxon>Araneae</taxon>
        <taxon>Araneomorphae</taxon>
        <taxon>Entelegynae</taxon>
        <taxon>Araneoidea</taxon>
        <taxon>Araneidae</taxon>
        <taxon>Araneus</taxon>
    </lineage>
</organism>
<reference evidence="2 3" key="1">
    <citation type="journal article" date="2019" name="Sci. Rep.">
        <title>Orb-weaving spider Araneus ventricosus genome elucidates the spidroin gene catalogue.</title>
        <authorList>
            <person name="Kono N."/>
            <person name="Nakamura H."/>
            <person name="Ohtoshi R."/>
            <person name="Moran D.A.P."/>
            <person name="Shinohara A."/>
            <person name="Yoshida Y."/>
            <person name="Fujiwara M."/>
            <person name="Mori M."/>
            <person name="Tomita M."/>
            <person name="Arakawa K."/>
        </authorList>
    </citation>
    <scope>NUCLEOTIDE SEQUENCE [LARGE SCALE GENOMIC DNA]</scope>
</reference>
<evidence type="ECO:0000313" key="2">
    <source>
        <dbReference type="EMBL" id="GBM01542.1"/>
    </source>
</evidence>
<evidence type="ECO:0000256" key="1">
    <source>
        <dbReference type="SAM" id="MobiDB-lite"/>
    </source>
</evidence>
<dbReference type="EMBL" id="BGPR01000170">
    <property type="protein sequence ID" value="GBM01542.1"/>
    <property type="molecule type" value="Genomic_DNA"/>
</dbReference>
<sequence>MKRRTYRTRRQHRRESPHTSQRQETISRVCFKKSPSSAGKKNWTVEKHVCNVLPKVKAIRTPWQRPEIMFVMCHGPFSTYLKRFNIRNLWLRKPGKSLTLCCKLPVFDPIPPNKTLS</sequence>
<feature type="compositionally biased region" description="Basic residues" evidence="1">
    <location>
        <begin position="1"/>
        <end position="15"/>
    </location>
</feature>
<dbReference type="Proteomes" id="UP000499080">
    <property type="component" value="Unassembled WGS sequence"/>
</dbReference>
<evidence type="ECO:0000313" key="3">
    <source>
        <dbReference type="Proteomes" id="UP000499080"/>
    </source>
</evidence>
<dbReference type="AlphaFoldDB" id="A0A4Y2CAR6"/>
<gene>
    <name evidence="2" type="ORF">AVEN_209340_1</name>
</gene>
<proteinExistence type="predicted"/>
<keyword evidence="3" id="KW-1185">Reference proteome</keyword>